<sequence>MSGYLPVTLKGSNLRERHRYLNSLVTKAYDENVSIQEIITLPEISPIDRIFKIDLASKYKYVKYILQNLQDDNMLFVSRSLKCHWLLEPKYCDIISPLYLENVLYPEMIQPAVNNMKHWLQLNLKHAERSQEFYEYYKSDIGVAIKFFWHCSNEFILDELPNIIDKLTPVQMKLLFEICPSACTLYFKILPNNRTALARYVKDECNYFKCVKYLLKYDGNSFLDIVEKHFNTTKLDPFGPSSTEFIMKHYKRRVLAKIELYASSFLNIKTLAACLSSNEANEIILQLARADYLANWFSYHKVEPLFKRLNTKDRTLLKKQIFVDKNLGAKVAEWPYSLPTPLNLEEDYYLLDPVKSAVLTGCRFTKSLKKRKYSRYSCQIVSMEKSQLDKLFNRYRFTGFEGTFQELSKKLLGESTIEGRLNIMLVLVSKSGGVSEQVEKLLKFLVEKHKNEPNTLRAAIIRSLVKRERVWCVQDQAWVYLLEFGRDLGLDGSSTELICREGLHAVIIRHLLNNIPISKHLLSGFFRDFSTLSEYKLNVQEKALIAKRLPLQLLTLSPVAFLDILGEYKISIEEFPDAIPILAKAASDEPDLLSRLYDAKMLRRELFHENFRIKPTGAMYLNALRHDVKPLEGGKSLAVLASKQRTNHDRFLQCLSVYFSESGGLAEQHRLMLEEALQKDHKTWLVRPLCTLMTNQSLFRRISELLAEVKTENKKQSKILTEFKSNAHKTKPTLDIDAIDWRIVGAKAIANKMFICRTKDQERYLMKLVEWRRTAKILLRLSSNTAFASEYFLRVCTLRRKVALNIGFSLYLKKITIDESIWTALKSLIENTKMTSDKCALLKKLEKPNFVPKNIVEDYWVFVYKLFFKIDKKRTTASLYRLENLLPEVDRKVITNILTEFINNDLSVSTLVNSYDLNTRISLYFQIIAKHLLLCKTEDEQKYLIENVCDKFFDALEVSFKTNDNKIVLLECLDEFILSLKYTKAFLEEHVSSMAVFERILNRLHNILPIEENFRRYADIHLTMLFYKSIKQTDKLDINTTDSTKRYEAIEILGKVFGKHIGYEIKELVSRFFRSVLDIYKNILENYLDNYFHFNYARQLFVTFVIKGILEVGSHEALVTAEHIFQRYQKYCISEPHRSEILNVLKESNSEVKFFLYNDIFKA</sequence>
<protein>
    <submittedName>
        <fullName evidence="2">Uncharacterized protein LOC113392032</fullName>
    </submittedName>
</protein>
<evidence type="ECO:0000313" key="2">
    <source>
        <dbReference type="RefSeq" id="XP_064075340.1"/>
    </source>
</evidence>
<keyword evidence="1" id="KW-1185">Reference proteome</keyword>
<proteinExistence type="predicted"/>
<dbReference type="RefSeq" id="XP_064075340.1">
    <property type="nucleotide sequence ID" value="XM_064219270.1"/>
</dbReference>
<evidence type="ECO:0000313" key="1">
    <source>
        <dbReference type="Proteomes" id="UP001652626"/>
    </source>
</evidence>
<name>A0ABM4AVM6_VANTA</name>
<dbReference type="GeneID" id="113392032"/>
<organism evidence="1 2">
    <name type="scientific">Vanessa tameamea</name>
    <name type="common">Kamehameha butterfly</name>
    <dbReference type="NCBI Taxonomy" id="334116"/>
    <lineage>
        <taxon>Eukaryota</taxon>
        <taxon>Metazoa</taxon>
        <taxon>Ecdysozoa</taxon>
        <taxon>Arthropoda</taxon>
        <taxon>Hexapoda</taxon>
        <taxon>Insecta</taxon>
        <taxon>Pterygota</taxon>
        <taxon>Neoptera</taxon>
        <taxon>Endopterygota</taxon>
        <taxon>Lepidoptera</taxon>
        <taxon>Glossata</taxon>
        <taxon>Ditrysia</taxon>
        <taxon>Papilionoidea</taxon>
        <taxon>Nymphalidae</taxon>
        <taxon>Nymphalinae</taxon>
        <taxon>Vanessa</taxon>
    </lineage>
</organism>
<dbReference type="Proteomes" id="UP001652626">
    <property type="component" value="Chromosome 27"/>
</dbReference>
<gene>
    <name evidence="2" type="primary">LOC113392032</name>
</gene>
<accession>A0ABM4AVM6</accession>
<reference evidence="2" key="1">
    <citation type="submission" date="2025-08" db="UniProtKB">
        <authorList>
            <consortium name="RefSeq"/>
        </authorList>
    </citation>
    <scope>IDENTIFICATION</scope>
    <source>
        <tissue evidence="2">Whole body</tissue>
    </source>
</reference>